<dbReference type="RefSeq" id="WP_231035576.1">
    <property type="nucleotide sequence ID" value="NZ_JAJNGX010000018.1"/>
</dbReference>
<dbReference type="Proteomes" id="UP000809337">
    <property type="component" value="Unassembled WGS sequence"/>
</dbReference>
<comment type="caution">
    <text evidence="6">The sequence shown here is derived from an EMBL/GenBank/DDBJ whole genome shotgun (WGS) entry which is preliminary data.</text>
</comment>
<dbReference type="InterPro" id="IPR011010">
    <property type="entry name" value="DNA_brk_join_enz"/>
</dbReference>
<dbReference type="Gene3D" id="3.30.160.390">
    <property type="entry name" value="Integrase, DNA-binding domain"/>
    <property type="match status" value="1"/>
</dbReference>
<evidence type="ECO:0000313" key="7">
    <source>
        <dbReference type="Proteomes" id="UP000809337"/>
    </source>
</evidence>
<dbReference type="SUPFAM" id="SSF56349">
    <property type="entry name" value="DNA breaking-rejoining enzymes"/>
    <property type="match status" value="1"/>
</dbReference>
<dbReference type="Pfam" id="PF00589">
    <property type="entry name" value="Phage_integrase"/>
    <property type="match status" value="1"/>
</dbReference>
<reference evidence="6" key="1">
    <citation type="submission" date="2021-01" db="EMBL/GenBank/DDBJ databases">
        <title>Diatom-associated Roseobacters Show Island Model of Population Structure.</title>
        <authorList>
            <person name="Qu L."/>
            <person name="Feng X."/>
            <person name="Chen Y."/>
            <person name="Li L."/>
            <person name="Wang X."/>
            <person name="Hu Z."/>
            <person name="Wang H."/>
            <person name="Luo H."/>
        </authorList>
    </citation>
    <scope>NUCLEOTIDE SEQUENCE</scope>
    <source>
        <strain evidence="6">SM26-45</strain>
    </source>
</reference>
<dbReference type="Pfam" id="PF13356">
    <property type="entry name" value="Arm-DNA-bind_3"/>
    <property type="match status" value="1"/>
</dbReference>
<dbReference type="EMBL" id="JAFBWN010000018">
    <property type="protein sequence ID" value="MBM2356691.1"/>
    <property type="molecule type" value="Genomic_DNA"/>
</dbReference>
<dbReference type="PANTHER" id="PTHR30629">
    <property type="entry name" value="PROPHAGE INTEGRASE"/>
    <property type="match status" value="1"/>
</dbReference>
<protein>
    <submittedName>
        <fullName evidence="6">Integrase family protein</fullName>
    </submittedName>
</protein>
<sequence length="431" mass="49061">MAQALTDAFLRKVKPPTEGRDEYSDTLRQGLRLRVLPSGRRTWMYEKRIRGGAKRKHTLGTYPGMSIKEARDIALELQLEAERGIDRILDAQEAEEQRTRALAAQKTVREVLQIHDEVHCSNLKSGKERMRSLNEVLAPHLDERLEELDRAVLQSIVDQKARSGAPVQANRIAAYLSKFSKFAWQRGYQTTHIGHGLEKPSKEVPRDRVLTLREMQKIQRASFKMGPLWGPLLRLLIATAQRRHQIGNLKWREIDFDAQQINFGAGRTKNNEWNHFVHIPSFCIFELRSMKDAAKDRWGAEGLSDRHIFTTTGNTPPSGYSKFKQRLDKTLGPDMEHWTFHDLRTGFATVMCEAGADEIIVDRIMNHAAVSSAPSAVARIYNRAKNSDLRRKVIEDWHEVLNEFTPSGDIVAVKSALGSTNTATNISLRKP</sequence>
<dbReference type="InterPro" id="IPR002104">
    <property type="entry name" value="Integrase_catalytic"/>
</dbReference>
<dbReference type="InterPro" id="IPR013762">
    <property type="entry name" value="Integrase-like_cat_sf"/>
</dbReference>
<dbReference type="GO" id="GO:0006310">
    <property type="term" value="P:DNA recombination"/>
    <property type="evidence" value="ECO:0007669"/>
    <property type="project" value="UniProtKB-KW"/>
</dbReference>
<proteinExistence type="inferred from homology"/>
<dbReference type="Gene3D" id="1.10.443.10">
    <property type="entry name" value="Intergrase catalytic core"/>
    <property type="match status" value="1"/>
</dbReference>
<evidence type="ECO:0000313" key="6">
    <source>
        <dbReference type="EMBL" id="MBM2356691.1"/>
    </source>
</evidence>
<evidence type="ECO:0000256" key="3">
    <source>
        <dbReference type="ARBA" id="ARBA00023125"/>
    </source>
</evidence>
<comment type="similarity">
    <text evidence="1">Belongs to the 'phage' integrase family.</text>
</comment>
<name>A0A9Q2NL55_9RHOB</name>
<evidence type="ECO:0000259" key="5">
    <source>
        <dbReference type="PROSITE" id="PS51898"/>
    </source>
</evidence>
<dbReference type="InterPro" id="IPR025166">
    <property type="entry name" value="Integrase_DNA_bind_dom"/>
</dbReference>
<organism evidence="6 7">
    <name type="scientific">Pseudosulfitobacter pseudonitzschiae</name>
    <dbReference type="NCBI Taxonomy" id="1402135"/>
    <lineage>
        <taxon>Bacteria</taxon>
        <taxon>Pseudomonadati</taxon>
        <taxon>Pseudomonadota</taxon>
        <taxon>Alphaproteobacteria</taxon>
        <taxon>Rhodobacterales</taxon>
        <taxon>Roseobacteraceae</taxon>
        <taxon>Pseudosulfitobacter</taxon>
    </lineage>
</organism>
<evidence type="ECO:0000256" key="2">
    <source>
        <dbReference type="ARBA" id="ARBA00022908"/>
    </source>
</evidence>
<dbReference type="GO" id="GO:0003677">
    <property type="term" value="F:DNA binding"/>
    <property type="evidence" value="ECO:0007669"/>
    <property type="project" value="UniProtKB-KW"/>
</dbReference>
<dbReference type="InterPro" id="IPR050808">
    <property type="entry name" value="Phage_Integrase"/>
</dbReference>
<accession>A0A9Q2NL55</accession>
<dbReference type="InterPro" id="IPR038488">
    <property type="entry name" value="Integrase_DNA-bd_sf"/>
</dbReference>
<feature type="domain" description="Tyr recombinase" evidence="5">
    <location>
        <begin position="205"/>
        <end position="394"/>
    </location>
</feature>
<keyword evidence="3" id="KW-0238">DNA-binding</keyword>
<keyword evidence="2" id="KW-0229">DNA integration</keyword>
<gene>
    <name evidence="6" type="ORF">JQX14_19230</name>
</gene>
<dbReference type="InterPro" id="IPR010998">
    <property type="entry name" value="Integrase_recombinase_N"/>
</dbReference>
<dbReference type="PROSITE" id="PS51898">
    <property type="entry name" value="TYR_RECOMBINASE"/>
    <property type="match status" value="1"/>
</dbReference>
<dbReference type="Gene3D" id="1.10.150.130">
    <property type="match status" value="1"/>
</dbReference>
<keyword evidence="4" id="KW-0233">DNA recombination</keyword>
<dbReference type="GO" id="GO:0015074">
    <property type="term" value="P:DNA integration"/>
    <property type="evidence" value="ECO:0007669"/>
    <property type="project" value="UniProtKB-KW"/>
</dbReference>
<dbReference type="AlphaFoldDB" id="A0A9Q2NL55"/>
<dbReference type="PANTHER" id="PTHR30629:SF2">
    <property type="entry name" value="PROPHAGE INTEGRASE INTS-RELATED"/>
    <property type="match status" value="1"/>
</dbReference>
<evidence type="ECO:0000256" key="4">
    <source>
        <dbReference type="ARBA" id="ARBA00023172"/>
    </source>
</evidence>
<evidence type="ECO:0000256" key="1">
    <source>
        <dbReference type="ARBA" id="ARBA00008857"/>
    </source>
</evidence>